<keyword evidence="2" id="KW-1185">Reference proteome</keyword>
<comment type="caution">
    <text evidence="1">The sequence shown here is derived from an EMBL/GenBank/DDBJ whole genome shotgun (WGS) entry which is preliminary data.</text>
</comment>
<protein>
    <submittedName>
        <fullName evidence="1">Uncharacterized protein</fullName>
    </submittedName>
</protein>
<name>A0ABS8T3I3_DATST</name>
<accession>A0ABS8T3I3</accession>
<organism evidence="1 2">
    <name type="scientific">Datura stramonium</name>
    <name type="common">Jimsonweed</name>
    <name type="synonym">Common thornapple</name>
    <dbReference type="NCBI Taxonomy" id="4076"/>
    <lineage>
        <taxon>Eukaryota</taxon>
        <taxon>Viridiplantae</taxon>
        <taxon>Streptophyta</taxon>
        <taxon>Embryophyta</taxon>
        <taxon>Tracheophyta</taxon>
        <taxon>Spermatophyta</taxon>
        <taxon>Magnoliopsida</taxon>
        <taxon>eudicotyledons</taxon>
        <taxon>Gunneridae</taxon>
        <taxon>Pentapetalae</taxon>
        <taxon>asterids</taxon>
        <taxon>lamiids</taxon>
        <taxon>Solanales</taxon>
        <taxon>Solanaceae</taxon>
        <taxon>Solanoideae</taxon>
        <taxon>Datureae</taxon>
        <taxon>Datura</taxon>
    </lineage>
</organism>
<evidence type="ECO:0000313" key="1">
    <source>
        <dbReference type="EMBL" id="MCD7465636.1"/>
    </source>
</evidence>
<gene>
    <name evidence="1" type="ORF">HAX54_001652</name>
</gene>
<dbReference type="EMBL" id="JACEIK010001065">
    <property type="protein sequence ID" value="MCD7465636.1"/>
    <property type="molecule type" value="Genomic_DNA"/>
</dbReference>
<reference evidence="1 2" key="1">
    <citation type="journal article" date="2021" name="BMC Genomics">
        <title>Datura genome reveals duplications of psychoactive alkaloid biosynthetic genes and high mutation rate following tissue culture.</title>
        <authorList>
            <person name="Rajewski A."/>
            <person name="Carter-House D."/>
            <person name="Stajich J."/>
            <person name="Litt A."/>
        </authorList>
    </citation>
    <scope>NUCLEOTIDE SEQUENCE [LARGE SCALE GENOMIC DNA]</scope>
    <source>
        <strain evidence="1">AR-01</strain>
    </source>
</reference>
<evidence type="ECO:0000313" key="2">
    <source>
        <dbReference type="Proteomes" id="UP000823775"/>
    </source>
</evidence>
<proteinExistence type="predicted"/>
<sequence length="166" mass="17498">MGSGEDVTSQALDLRDGAVSPSPIVFNRQLPTSESIHGVNCLNTWQNSIGFGYCCLEGKLAPVAGSVLYIVSPEGTLQYRHHHPWHGGNEGCRAVEAVSGVLGDEPRSAMPSTHTVAVLAGGVPVEIGRGREIVDQITGRSKTVKPSPCLVGLMGLKSVRPKCTLI</sequence>
<dbReference type="Proteomes" id="UP000823775">
    <property type="component" value="Unassembled WGS sequence"/>
</dbReference>